<feature type="region of interest" description="Disordered" evidence="1">
    <location>
        <begin position="86"/>
        <end position="109"/>
    </location>
</feature>
<protein>
    <submittedName>
        <fullName evidence="2">Uncharacterized protein</fullName>
    </submittedName>
</protein>
<feature type="region of interest" description="Disordered" evidence="1">
    <location>
        <begin position="34"/>
        <end position="70"/>
    </location>
</feature>
<accession>A0A4C2A6J8</accession>
<comment type="caution">
    <text evidence="2">The sequence shown here is derived from an EMBL/GenBank/DDBJ whole genome shotgun (WGS) entry which is preliminary data.</text>
</comment>
<gene>
    <name evidence="2" type="ORF">EVAR_91139_1</name>
</gene>
<keyword evidence="3" id="KW-1185">Reference proteome</keyword>
<evidence type="ECO:0000313" key="3">
    <source>
        <dbReference type="Proteomes" id="UP000299102"/>
    </source>
</evidence>
<evidence type="ECO:0000313" key="2">
    <source>
        <dbReference type="EMBL" id="GBP94615.1"/>
    </source>
</evidence>
<dbReference type="Proteomes" id="UP000299102">
    <property type="component" value="Unassembled WGS sequence"/>
</dbReference>
<feature type="compositionally biased region" description="Basic and acidic residues" evidence="1">
    <location>
        <begin position="56"/>
        <end position="70"/>
    </location>
</feature>
<organism evidence="2 3">
    <name type="scientific">Eumeta variegata</name>
    <name type="common">Bagworm moth</name>
    <name type="synonym">Eumeta japonica</name>
    <dbReference type="NCBI Taxonomy" id="151549"/>
    <lineage>
        <taxon>Eukaryota</taxon>
        <taxon>Metazoa</taxon>
        <taxon>Ecdysozoa</taxon>
        <taxon>Arthropoda</taxon>
        <taxon>Hexapoda</taxon>
        <taxon>Insecta</taxon>
        <taxon>Pterygota</taxon>
        <taxon>Neoptera</taxon>
        <taxon>Endopterygota</taxon>
        <taxon>Lepidoptera</taxon>
        <taxon>Glossata</taxon>
        <taxon>Ditrysia</taxon>
        <taxon>Tineoidea</taxon>
        <taxon>Psychidae</taxon>
        <taxon>Oiketicinae</taxon>
        <taxon>Eumeta</taxon>
    </lineage>
</organism>
<dbReference type="AlphaFoldDB" id="A0A4C2A6J8"/>
<proteinExistence type="predicted"/>
<evidence type="ECO:0000256" key="1">
    <source>
        <dbReference type="SAM" id="MobiDB-lite"/>
    </source>
</evidence>
<dbReference type="EMBL" id="BGZK01002527">
    <property type="protein sequence ID" value="GBP94615.1"/>
    <property type="molecule type" value="Genomic_DNA"/>
</dbReference>
<sequence>MNVNINHEGYRSGTRGIEAADCRCVLPRLSANRPTQPRRALDGARLFQPRIGGARSDPHERAGRARVAGERRRPIKSFYRSFIIQSGPRCPRPAAPPRAASLSFPSGPE</sequence>
<name>A0A4C2A6J8_EUMVA</name>
<reference evidence="2 3" key="1">
    <citation type="journal article" date="2019" name="Commun. Biol.">
        <title>The bagworm genome reveals a unique fibroin gene that provides high tensile strength.</title>
        <authorList>
            <person name="Kono N."/>
            <person name="Nakamura H."/>
            <person name="Ohtoshi R."/>
            <person name="Tomita M."/>
            <person name="Numata K."/>
            <person name="Arakawa K."/>
        </authorList>
    </citation>
    <scope>NUCLEOTIDE SEQUENCE [LARGE SCALE GENOMIC DNA]</scope>
</reference>